<dbReference type="Gene3D" id="3.30.110.150">
    <property type="entry name" value="SepF-like protein"/>
    <property type="match status" value="1"/>
</dbReference>
<dbReference type="InterPro" id="IPR038594">
    <property type="entry name" value="SepF-like_sf"/>
</dbReference>
<reference evidence="6" key="2">
    <citation type="submission" date="2021-04" db="EMBL/GenBank/DDBJ databases">
        <authorList>
            <person name="Gilroy R."/>
        </authorList>
    </citation>
    <scope>NUCLEOTIDE SEQUENCE</scope>
    <source>
        <strain evidence="6">CHK32-1732</strain>
    </source>
</reference>
<keyword evidence="2" id="KW-0717">Septation</keyword>
<name>A0A9D1RPV6_9CORY</name>
<evidence type="ECO:0000256" key="4">
    <source>
        <dbReference type="ARBA" id="ARBA00044936"/>
    </source>
</evidence>
<feature type="compositionally biased region" description="Basic and acidic residues" evidence="5">
    <location>
        <begin position="24"/>
        <end position="96"/>
    </location>
</feature>
<gene>
    <name evidence="6" type="ORF">H9870_05275</name>
</gene>
<dbReference type="Proteomes" id="UP000824190">
    <property type="component" value="Unassembled WGS sequence"/>
</dbReference>
<feature type="region of interest" description="Disordered" evidence="5">
    <location>
        <begin position="17"/>
        <end position="109"/>
    </location>
</feature>
<dbReference type="AlphaFoldDB" id="A0A9D1RPV6"/>
<dbReference type="PANTHER" id="PTHR35798:SF1">
    <property type="entry name" value="CELL DIVISION PROTEIN SEPF"/>
    <property type="match status" value="1"/>
</dbReference>
<dbReference type="InterPro" id="IPR023052">
    <property type="entry name" value="Cell_div_SepF"/>
</dbReference>
<feature type="compositionally biased region" description="Low complexity" evidence="5">
    <location>
        <begin position="100"/>
        <end position="109"/>
    </location>
</feature>
<dbReference type="InterPro" id="IPR007561">
    <property type="entry name" value="Cell_div_SepF/SepF-rel"/>
</dbReference>
<organism evidence="6 7">
    <name type="scientific">Candidatus Corynebacterium avicola</name>
    <dbReference type="NCBI Taxonomy" id="2838527"/>
    <lineage>
        <taxon>Bacteria</taxon>
        <taxon>Bacillati</taxon>
        <taxon>Actinomycetota</taxon>
        <taxon>Actinomycetes</taxon>
        <taxon>Mycobacteriales</taxon>
        <taxon>Corynebacteriaceae</taxon>
        <taxon>Corynebacterium</taxon>
    </lineage>
</organism>
<reference evidence="6" key="1">
    <citation type="journal article" date="2021" name="PeerJ">
        <title>Extensive microbial diversity within the chicken gut microbiome revealed by metagenomics and culture.</title>
        <authorList>
            <person name="Gilroy R."/>
            <person name="Ravi A."/>
            <person name="Getino M."/>
            <person name="Pursley I."/>
            <person name="Horton D.L."/>
            <person name="Alikhan N.F."/>
            <person name="Baker D."/>
            <person name="Gharbi K."/>
            <person name="Hall N."/>
            <person name="Watson M."/>
            <person name="Adriaenssens E.M."/>
            <person name="Foster-Nyarko E."/>
            <person name="Jarju S."/>
            <person name="Secka A."/>
            <person name="Antonio M."/>
            <person name="Oren A."/>
            <person name="Chaudhuri R.R."/>
            <person name="La Ragione R."/>
            <person name="Hildebrand F."/>
            <person name="Pallen M.J."/>
        </authorList>
    </citation>
    <scope>NUCLEOTIDE SEQUENCE</scope>
    <source>
        <strain evidence="6">CHK32-1732</strain>
    </source>
</reference>
<evidence type="ECO:0000313" key="6">
    <source>
        <dbReference type="EMBL" id="HIW91058.1"/>
    </source>
</evidence>
<dbReference type="PANTHER" id="PTHR35798">
    <property type="entry name" value="CELL DIVISION PROTEIN SEPF"/>
    <property type="match status" value="1"/>
</dbReference>
<comment type="function">
    <text evidence="4">Cell division protein that is part of the divisome complex and is recruited early to the Z-ring. Probably stimulates Z-ring formation, perhaps through the cross-linking of FtsZ protofilaments. Its function overlaps with FtsA.</text>
</comment>
<proteinExistence type="predicted"/>
<evidence type="ECO:0000256" key="1">
    <source>
        <dbReference type="ARBA" id="ARBA00022618"/>
    </source>
</evidence>
<dbReference type="Pfam" id="PF04472">
    <property type="entry name" value="SepF"/>
    <property type="match status" value="1"/>
</dbReference>
<comment type="caution">
    <text evidence="6">The sequence shown here is derived from an EMBL/GenBank/DDBJ whole genome shotgun (WGS) entry which is preliminary data.</text>
</comment>
<evidence type="ECO:0000256" key="5">
    <source>
        <dbReference type="SAM" id="MobiDB-lite"/>
    </source>
</evidence>
<sequence>MSDGFTEKVKGFFGFGEVDSYEDPYYRDEFDEDDRRGAGGPVDDERAAASGDYRRGDRSSRYADLDGGRDGRDARPRDTRARDYDYRDSRDSRAGRLGEPAAPAAAPSAREPQVVRLALSSFQQAGELATEFRAGDIVVINLSGMEKAEASRVLDFSVGLAKGLDGTLKKLGGLRNFALIPASVTLDQSQLDQLVEDQ</sequence>
<protein>
    <submittedName>
        <fullName evidence="6">Cell division protein SepF</fullName>
    </submittedName>
</protein>
<dbReference type="EMBL" id="DXGC01000050">
    <property type="protein sequence ID" value="HIW91058.1"/>
    <property type="molecule type" value="Genomic_DNA"/>
</dbReference>
<evidence type="ECO:0000313" key="7">
    <source>
        <dbReference type="Proteomes" id="UP000824190"/>
    </source>
</evidence>
<evidence type="ECO:0000256" key="3">
    <source>
        <dbReference type="ARBA" id="ARBA00023306"/>
    </source>
</evidence>
<keyword evidence="1 6" id="KW-0132">Cell division</keyword>
<evidence type="ECO:0000256" key="2">
    <source>
        <dbReference type="ARBA" id="ARBA00023210"/>
    </source>
</evidence>
<keyword evidence="3" id="KW-0131">Cell cycle</keyword>
<accession>A0A9D1RPV6</accession>
<dbReference type="GO" id="GO:0000917">
    <property type="term" value="P:division septum assembly"/>
    <property type="evidence" value="ECO:0007669"/>
    <property type="project" value="UniProtKB-KW"/>
</dbReference>